<comment type="caution">
    <text evidence="1">The sequence shown here is derived from an EMBL/GenBank/DDBJ whole genome shotgun (WGS) entry which is preliminary data.</text>
</comment>
<dbReference type="Gene3D" id="3.40.50.1000">
    <property type="entry name" value="HAD superfamily/HAD-like"/>
    <property type="match status" value="1"/>
</dbReference>
<reference evidence="1" key="1">
    <citation type="submission" date="2022-07" db="EMBL/GenBank/DDBJ databases">
        <title>Taxonomy of Aspergillus series Nigri: significant species reduction supported by multi-species coalescent approaches.</title>
        <authorList>
            <person name="Bian C."/>
            <person name="Kusuya Y."/>
            <person name="Sklenar F."/>
            <person name="D'hooge E."/>
            <person name="Yaguchi T."/>
            <person name="Takahashi H."/>
            <person name="Hubka V."/>
        </authorList>
    </citation>
    <scope>NUCLEOTIDE SEQUENCE</scope>
    <source>
        <strain evidence="1">CBS 733.88</strain>
    </source>
</reference>
<dbReference type="EMBL" id="BROQ01000133">
    <property type="protein sequence ID" value="GKZ26103.1"/>
    <property type="molecule type" value="Genomic_DNA"/>
</dbReference>
<dbReference type="Gene3D" id="3.40.50.300">
    <property type="entry name" value="P-loop containing nucleotide triphosphate hydrolases"/>
    <property type="match status" value="1"/>
</dbReference>
<evidence type="ECO:0000313" key="1">
    <source>
        <dbReference type="EMBL" id="GKZ26103.1"/>
    </source>
</evidence>
<dbReference type="Gene3D" id="3.40.50.2020">
    <property type="match status" value="1"/>
</dbReference>
<dbReference type="SUPFAM" id="SSF56784">
    <property type="entry name" value="HAD-like"/>
    <property type="match status" value="1"/>
</dbReference>
<evidence type="ECO:0008006" key="3">
    <source>
        <dbReference type="Google" id="ProtNLM"/>
    </source>
</evidence>
<organism evidence="1 2">
    <name type="scientific">Aspergillus brasiliensis</name>
    <dbReference type="NCBI Taxonomy" id="319629"/>
    <lineage>
        <taxon>Eukaryota</taxon>
        <taxon>Fungi</taxon>
        <taxon>Dikarya</taxon>
        <taxon>Ascomycota</taxon>
        <taxon>Pezizomycotina</taxon>
        <taxon>Eurotiomycetes</taxon>
        <taxon>Eurotiomycetidae</taxon>
        <taxon>Eurotiales</taxon>
        <taxon>Aspergillaceae</taxon>
        <taxon>Aspergillus</taxon>
        <taxon>Aspergillus subgen. Circumdati</taxon>
    </lineage>
</organism>
<dbReference type="Proteomes" id="UP001143548">
    <property type="component" value="Unassembled WGS sequence"/>
</dbReference>
<evidence type="ECO:0000313" key="2">
    <source>
        <dbReference type="Proteomes" id="UP001143548"/>
    </source>
</evidence>
<dbReference type="InterPro" id="IPR036412">
    <property type="entry name" value="HAD-like_sf"/>
</dbReference>
<proteinExistence type="predicted"/>
<accession>A0A9W6DRC4</accession>
<protein>
    <recommendedName>
        <fullName evidence="3">Uracil phosphoribosyltransferase</fullName>
    </recommendedName>
</protein>
<name>A0A9W6DRC4_9EURO</name>
<dbReference type="InterPro" id="IPR027417">
    <property type="entry name" value="P-loop_NTPase"/>
</dbReference>
<gene>
    <name evidence="1" type="ORF">AbraCBS73388_002053</name>
</gene>
<dbReference type="SUPFAM" id="SSF52540">
    <property type="entry name" value="P-loop containing nucleoside triphosphate hydrolases"/>
    <property type="match status" value="1"/>
</dbReference>
<dbReference type="InterPro" id="IPR029057">
    <property type="entry name" value="PRTase-like"/>
</dbReference>
<dbReference type="Pfam" id="PF12710">
    <property type="entry name" value="HAD"/>
    <property type="match status" value="1"/>
</dbReference>
<dbReference type="InterPro" id="IPR023214">
    <property type="entry name" value="HAD_sf"/>
</dbReference>
<dbReference type="AlphaFoldDB" id="A0A9W6DRC4"/>
<sequence length="701" mass="80522">MRLSRKDSLLAQAFAILYPTEFIDTSLLWKVSVCLPQPAILFLYQVRKMASNMTPTQRTRARPRRQNLIGIFGMPGSGKTHLLNQLRKELEGCPFSFHDSDEIEKDPSGYCAYNSAIRAIRRKCDRSAVTGIATAKYMELNSQVRHRRPLMLDNGEEGQFTHIMYVNTPVEVAYQRFIEDNKKAMCAEDAKGRPRECPLDVFRAWAKEELKELQEACLDRHIMFTMVDPSNLPRIITLIHNFQLDRDGHEKRNQAIVNQRIDELVARWQGHVERVVVMDCDDTLATKDVEHIFWEKYYFGDDDHPDEGHRQLPEEHHDWERPREDYFQCRQACFAYEQVVAEGRFDEICSKAGSASSLVPSFGYFLHLASKYPHIRIILVTSGPRFLWEQILAREGLSRSVWVIGSDPISVDYVVTPSVKENLMKRLAEVHNLHVWAFRDAHPYEYSYANEVWFGYEPLLPVLASRVNESGDRLDRTSLRLIALEQPEVLEKLFLHQFALFHTTHKGIAKLLHERMLKTGEVPVHVWRKKIRIEAAEYLTHQYMRELPELQGNAIVMPEEFEVTGYPLFHDGRVLIVPLTEDSSPMTPSFKSAFEESSVLEVSQATDIHLDQLLEIDAVVLVDSVVDSADNIARFVHHIRRLKPRLKVFIMVGVLQAELVAPGGPLPSLSRGGPIRVAALSLAKGKDAVDNTTMYETEYTF</sequence>